<dbReference type="InterPro" id="IPR001254">
    <property type="entry name" value="Trypsin_dom"/>
</dbReference>
<dbReference type="InterPro" id="IPR033116">
    <property type="entry name" value="TRYPSIN_SER"/>
</dbReference>
<keyword evidence="2" id="KW-0378">Hydrolase</keyword>
<dbReference type="SUPFAM" id="SSF50494">
    <property type="entry name" value="Trypsin-like serine proteases"/>
    <property type="match status" value="1"/>
</dbReference>
<protein>
    <submittedName>
        <fullName evidence="6">Kallikrein 1-related peptidase b22</fullName>
    </submittedName>
</protein>
<evidence type="ECO:0000256" key="2">
    <source>
        <dbReference type="RuleBase" id="RU363034"/>
    </source>
</evidence>
<evidence type="ECO:0000313" key="5">
    <source>
        <dbReference type="Proteomes" id="UP001652582"/>
    </source>
</evidence>
<evidence type="ECO:0000313" key="6">
    <source>
        <dbReference type="RefSeq" id="XP_052737837.1"/>
    </source>
</evidence>
<dbReference type="PANTHER" id="PTHR24252">
    <property type="entry name" value="ACROSIN-RELATED"/>
    <property type="match status" value="1"/>
</dbReference>
<keyword evidence="3" id="KW-0175">Coiled coil</keyword>
<evidence type="ECO:0000256" key="3">
    <source>
        <dbReference type="SAM" id="Coils"/>
    </source>
</evidence>
<dbReference type="PROSITE" id="PS00135">
    <property type="entry name" value="TRYPSIN_SER"/>
    <property type="match status" value="1"/>
</dbReference>
<evidence type="ECO:0000256" key="1">
    <source>
        <dbReference type="ARBA" id="ARBA00023157"/>
    </source>
</evidence>
<gene>
    <name evidence="6" type="primary">LOC112053112</name>
</gene>
<dbReference type="CDD" id="cd00190">
    <property type="entry name" value="Tryp_SPc"/>
    <property type="match status" value="1"/>
</dbReference>
<keyword evidence="2" id="KW-0720">Serine protease</keyword>
<dbReference type="Gene3D" id="2.40.10.10">
    <property type="entry name" value="Trypsin-like serine proteases"/>
    <property type="match status" value="1"/>
</dbReference>
<dbReference type="PROSITE" id="PS50240">
    <property type="entry name" value="TRYPSIN_DOM"/>
    <property type="match status" value="1"/>
</dbReference>
<keyword evidence="5" id="KW-1185">Reference proteome</keyword>
<reference evidence="6" key="1">
    <citation type="submission" date="2025-08" db="UniProtKB">
        <authorList>
            <consortium name="RefSeq"/>
        </authorList>
    </citation>
    <scope>IDENTIFICATION</scope>
</reference>
<dbReference type="Pfam" id="PF00089">
    <property type="entry name" value="Trypsin"/>
    <property type="match status" value="1"/>
</dbReference>
<dbReference type="InterPro" id="IPR001314">
    <property type="entry name" value="Peptidase_S1A"/>
</dbReference>
<accession>A0ABM3LFL8</accession>
<dbReference type="PROSITE" id="PS00134">
    <property type="entry name" value="TRYPSIN_HIS"/>
    <property type="match status" value="1"/>
</dbReference>
<dbReference type="InterPro" id="IPR009003">
    <property type="entry name" value="Peptidase_S1_PA"/>
</dbReference>
<dbReference type="InterPro" id="IPR043504">
    <property type="entry name" value="Peptidase_S1_PA_chymotrypsin"/>
</dbReference>
<dbReference type="PRINTS" id="PR00722">
    <property type="entry name" value="CHYMOTRYPSIN"/>
</dbReference>
<dbReference type="SMART" id="SM00020">
    <property type="entry name" value="Tryp_SPc"/>
    <property type="match status" value="1"/>
</dbReference>
<keyword evidence="1" id="KW-1015">Disulfide bond</keyword>
<feature type="domain" description="Peptidase S1" evidence="4">
    <location>
        <begin position="16"/>
        <end position="263"/>
    </location>
</feature>
<feature type="coiled-coil region" evidence="3">
    <location>
        <begin position="188"/>
        <end position="215"/>
    </location>
</feature>
<evidence type="ECO:0000259" key="4">
    <source>
        <dbReference type="PROSITE" id="PS50240"/>
    </source>
</evidence>
<dbReference type="RefSeq" id="XP_052737837.1">
    <property type="nucleotide sequence ID" value="XM_052881877.1"/>
</dbReference>
<proteinExistence type="predicted"/>
<dbReference type="Proteomes" id="UP001652582">
    <property type="component" value="Chromosome 5"/>
</dbReference>
<dbReference type="InterPro" id="IPR018114">
    <property type="entry name" value="TRYPSIN_HIS"/>
</dbReference>
<dbReference type="PANTHER" id="PTHR24252:SF7">
    <property type="entry name" value="HYALIN"/>
    <property type="match status" value="1"/>
</dbReference>
<name>A0ABM3LFL8_BICAN</name>
<sequence>MAYSSVYFKTYKTFQLLTAAHCTKESWLIRWLPLDAVAGDHNVHNIGPRAQIRPVNLRIEHPLYKGGIGPHDIAVLRVDSPFLFTDEVQPISLPYYNKISNEESLLLAGWGVLKTTWFIPDLPNGLQEVKVTYMPYDACRKAVDEHLENSYEYNPLNKDSNICTGPITGGVAACGGDSGGPLIQMVPKNNMDHRIEEAEIIYDEVNDNKTDVNTEQTIVEDEEKIPVALGVVSWGITPCGDRGAPTVYTKIAPYVDFINAHIKF</sequence>
<organism evidence="5 6">
    <name type="scientific">Bicyclus anynana</name>
    <name type="common">Squinting bush brown butterfly</name>
    <dbReference type="NCBI Taxonomy" id="110368"/>
    <lineage>
        <taxon>Eukaryota</taxon>
        <taxon>Metazoa</taxon>
        <taxon>Ecdysozoa</taxon>
        <taxon>Arthropoda</taxon>
        <taxon>Hexapoda</taxon>
        <taxon>Insecta</taxon>
        <taxon>Pterygota</taxon>
        <taxon>Neoptera</taxon>
        <taxon>Endopterygota</taxon>
        <taxon>Lepidoptera</taxon>
        <taxon>Glossata</taxon>
        <taxon>Ditrysia</taxon>
        <taxon>Papilionoidea</taxon>
        <taxon>Nymphalidae</taxon>
        <taxon>Satyrinae</taxon>
        <taxon>Satyrini</taxon>
        <taxon>Mycalesina</taxon>
        <taxon>Bicyclus</taxon>
    </lineage>
</organism>
<dbReference type="GeneID" id="112053112"/>
<keyword evidence="2" id="KW-0645">Protease</keyword>